<dbReference type="Pfam" id="PF00069">
    <property type="entry name" value="Pkinase"/>
    <property type="match status" value="1"/>
</dbReference>
<comment type="catalytic activity">
    <reaction evidence="8">
        <text>L-threonyl-[protein] + ATP = O-phospho-L-threonyl-[protein] + ADP + H(+)</text>
        <dbReference type="Rhea" id="RHEA:46608"/>
        <dbReference type="Rhea" id="RHEA-COMP:11060"/>
        <dbReference type="Rhea" id="RHEA-COMP:11605"/>
        <dbReference type="ChEBI" id="CHEBI:15378"/>
        <dbReference type="ChEBI" id="CHEBI:30013"/>
        <dbReference type="ChEBI" id="CHEBI:30616"/>
        <dbReference type="ChEBI" id="CHEBI:61977"/>
        <dbReference type="ChEBI" id="CHEBI:456216"/>
        <dbReference type="EC" id="2.7.11.1"/>
    </reaction>
</comment>
<feature type="region of interest" description="Disordered" evidence="11">
    <location>
        <begin position="1"/>
        <end position="30"/>
    </location>
</feature>
<dbReference type="PROSITE" id="PS00107">
    <property type="entry name" value="PROTEIN_KINASE_ATP"/>
    <property type="match status" value="1"/>
</dbReference>
<keyword evidence="6 14" id="KW-0418">Kinase</keyword>
<sequence>MEQSMSNVPGPSGQRRQPSTLGIGPSPGSVQEKYDLKELVGKGHHGEIYRAIRKADGQQFAIKSTTTELDNKVPRYPGLLPNEVAMMTLARRPPSMQLPRLYEWFWDEEETSDGENKKIMLVMEYFDSCQTLEEFLKRNEDLDVWDARTVIRQIVKAGQECLQRNICHYDMHDSNILVVEPFLSIRLVDFGRGKLMIPGKHPRTDTKISSSEAVNVTVSQLFILIKEIAGHCSSIPAEFLAFVDNFYTLDEKEEDGILLPVEEILNHPWLKIKYQ</sequence>
<evidence type="ECO:0000256" key="5">
    <source>
        <dbReference type="ARBA" id="ARBA00022741"/>
    </source>
</evidence>
<dbReference type="AlphaFoldDB" id="A0AB32T777"/>
<dbReference type="GO" id="GO:0005524">
    <property type="term" value="F:ATP binding"/>
    <property type="evidence" value="ECO:0007669"/>
    <property type="project" value="UniProtKB-UniRule"/>
</dbReference>
<dbReference type="SUPFAM" id="SSF56112">
    <property type="entry name" value="Protein kinase-like (PK-like)"/>
    <property type="match status" value="1"/>
</dbReference>
<dbReference type="PANTHER" id="PTHR22984">
    <property type="entry name" value="SERINE/THREONINE-PROTEIN KINASE PIM"/>
    <property type="match status" value="1"/>
</dbReference>
<dbReference type="PANTHER" id="PTHR22984:SF11">
    <property type="entry name" value="AURORA KINASE-RELATED"/>
    <property type="match status" value="1"/>
</dbReference>
<evidence type="ECO:0000256" key="11">
    <source>
        <dbReference type="SAM" id="MobiDB-lite"/>
    </source>
</evidence>
<evidence type="ECO:0000256" key="2">
    <source>
        <dbReference type="ARBA" id="ARBA00012513"/>
    </source>
</evidence>
<keyword evidence="3" id="KW-0723">Serine/threonine-protein kinase</keyword>
<reference evidence="14" key="1">
    <citation type="submission" date="2025-08" db="UniProtKB">
        <authorList>
            <consortium name="RefSeq"/>
        </authorList>
    </citation>
    <scope>IDENTIFICATION</scope>
    <source>
        <strain evidence="14">Tuebingen</strain>
        <tissue evidence="14">Fibroblasts and whole tissue</tissue>
    </source>
</reference>
<evidence type="ECO:0000256" key="1">
    <source>
        <dbReference type="ARBA" id="ARBA00005505"/>
    </source>
</evidence>
<evidence type="ECO:0000259" key="12">
    <source>
        <dbReference type="PROSITE" id="PS50011"/>
    </source>
</evidence>
<evidence type="ECO:0000256" key="10">
    <source>
        <dbReference type="PROSITE-ProRule" id="PRU10141"/>
    </source>
</evidence>
<evidence type="ECO:0000256" key="6">
    <source>
        <dbReference type="ARBA" id="ARBA00022777"/>
    </source>
</evidence>
<feature type="binding site" evidence="10">
    <location>
        <position position="63"/>
    </location>
    <ligand>
        <name>ATP</name>
        <dbReference type="ChEBI" id="CHEBI:30616"/>
    </ligand>
</feature>
<dbReference type="InterPro" id="IPR017441">
    <property type="entry name" value="Protein_kinase_ATP_BS"/>
</dbReference>
<keyword evidence="4" id="KW-0808">Transferase</keyword>
<gene>
    <name evidence="14" type="primary">LOC103909000</name>
</gene>
<dbReference type="EC" id="2.7.11.1" evidence="2"/>
<accession>A0AB32T777</accession>
<dbReference type="Proteomes" id="UP000000437">
    <property type="component" value="Chromosome 16"/>
</dbReference>
<comment type="catalytic activity">
    <reaction evidence="9">
        <text>L-seryl-[protein] + ATP = O-phospho-L-seryl-[protein] + ADP + H(+)</text>
        <dbReference type="Rhea" id="RHEA:17989"/>
        <dbReference type="Rhea" id="RHEA-COMP:9863"/>
        <dbReference type="Rhea" id="RHEA-COMP:11604"/>
        <dbReference type="ChEBI" id="CHEBI:15378"/>
        <dbReference type="ChEBI" id="CHEBI:29999"/>
        <dbReference type="ChEBI" id="CHEBI:30616"/>
        <dbReference type="ChEBI" id="CHEBI:83421"/>
        <dbReference type="ChEBI" id="CHEBI:456216"/>
        <dbReference type="EC" id="2.7.11.1"/>
    </reaction>
</comment>
<evidence type="ECO:0000256" key="9">
    <source>
        <dbReference type="ARBA" id="ARBA00048679"/>
    </source>
</evidence>
<dbReference type="InterPro" id="IPR011009">
    <property type="entry name" value="Kinase-like_dom_sf"/>
</dbReference>
<dbReference type="KEGG" id="dre:103909000"/>
<evidence type="ECO:0000313" key="13">
    <source>
        <dbReference type="Proteomes" id="UP000000437"/>
    </source>
</evidence>
<evidence type="ECO:0000256" key="8">
    <source>
        <dbReference type="ARBA" id="ARBA00047899"/>
    </source>
</evidence>
<dbReference type="Gene3D" id="1.10.510.10">
    <property type="entry name" value="Transferase(Phosphotransferase) domain 1"/>
    <property type="match status" value="1"/>
</dbReference>
<evidence type="ECO:0000256" key="4">
    <source>
        <dbReference type="ARBA" id="ARBA00022679"/>
    </source>
</evidence>
<dbReference type="PROSITE" id="PS50011">
    <property type="entry name" value="PROTEIN_KINASE_DOM"/>
    <property type="match status" value="1"/>
</dbReference>
<dbReference type="GO" id="GO:0004674">
    <property type="term" value="F:protein serine/threonine kinase activity"/>
    <property type="evidence" value="ECO:0007669"/>
    <property type="project" value="UniProtKB-KW"/>
</dbReference>
<dbReference type="InterPro" id="IPR051138">
    <property type="entry name" value="PIM_Ser/Thr_kinase"/>
</dbReference>
<proteinExistence type="inferred from homology"/>
<evidence type="ECO:0000256" key="3">
    <source>
        <dbReference type="ARBA" id="ARBA00022527"/>
    </source>
</evidence>
<feature type="domain" description="Protein kinase" evidence="12">
    <location>
        <begin position="34"/>
        <end position="275"/>
    </location>
</feature>
<keyword evidence="13" id="KW-1185">Reference proteome</keyword>
<keyword evidence="7 10" id="KW-0067">ATP-binding</keyword>
<dbReference type="GeneID" id="103909000"/>
<evidence type="ECO:0000313" key="14">
    <source>
        <dbReference type="RefSeq" id="XP_068070381.1"/>
    </source>
</evidence>
<protein>
    <recommendedName>
        <fullName evidence="2">non-specific serine/threonine protein kinase</fullName>
        <ecNumber evidence="2">2.7.11.1</ecNumber>
    </recommendedName>
</protein>
<name>A0AB32T777_DANRE</name>
<keyword evidence="5 10" id="KW-0547">Nucleotide-binding</keyword>
<comment type="similarity">
    <text evidence="1">Belongs to the protein kinase superfamily. CAMK Ser/Thr protein kinase family. PIM subfamily.</text>
</comment>
<dbReference type="RefSeq" id="XP_068070381.1">
    <property type="nucleotide sequence ID" value="XM_068214280.2"/>
</dbReference>
<dbReference type="SMART" id="SM00220">
    <property type="entry name" value="S_TKc"/>
    <property type="match status" value="1"/>
</dbReference>
<dbReference type="InterPro" id="IPR000719">
    <property type="entry name" value="Prot_kinase_dom"/>
</dbReference>
<organism evidence="13 14">
    <name type="scientific">Danio rerio</name>
    <name type="common">Zebrafish</name>
    <name type="synonym">Brachydanio rerio</name>
    <dbReference type="NCBI Taxonomy" id="7955"/>
    <lineage>
        <taxon>Eukaryota</taxon>
        <taxon>Metazoa</taxon>
        <taxon>Chordata</taxon>
        <taxon>Craniata</taxon>
        <taxon>Vertebrata</taxon>
        <taxon>Euteleostomi</taxon>
        <taxon>Actinopterygii</taxon>
        <taxon>Neopterygii</taxon>
        <taxon>Teleostei</taxon>
        <taxon>Ostariophysi</taxon>
        <taxon>Cypriniformes</taxon>
        <taxon>Danionidae</taxon>
        <taxon>Danioninae</taxon>
        <taxon>Danio</taxon>
    </lineage>
</organism>
<evidence type="ECO:0000256" key="7">
    <source>
        <dbReference type="ARBA" id="ARBA00022840"/>
    </source>
</evidence>
<feature type="compositionally biased region" description="Polar residues" evidence="11">
    <location>
        <begin position="1"/>
        <end position="20"/>
    </location>
</feature>